<feature type="signal peptide" evidence="3">
    <location>
        <begin position="1"/>
        <end position="26"/>
    </location>
</feature>
<dbReference type="PANTHER" id="PTHR19971">
    <property type="entry name" value="SIGNAL-REGULATORY PROTEIN BETA"/>
    <property type="match status" value="1"/>
</dbReference>
<protein>
    <submittedName>
        <fullName evidence="5">Tyrosine-protein phosphatase non-receptor type substrate 1-like</fullName>
    </submittedName>
</protein>
<dbReference type="InterPro" id="IPR051755">
    <property type="entry name" value="Ig-like_CS_Receptor"/>
</dbReference>
<keyword evidence="2" id="KW-0325">Glycoprotein</keyword>
<dbReference type="Pfam" id="PF07686">
    <property type="entry name" value="V-set"/>
    <property type="match status" value="1"/>
</dbReference>
<evidence type="ECO:0000256" key="3">
    <source>
        <dbReference type="SAM" id="SignalP"/>
    </source>
</evidence>
<dbReference type="InterPro" id="IPR013783">
    <property type="entry name" value="Ig-like_fold"/>
</dbReference>
<sequence>MAALRSLVGILAPLQLGFLLPVRVLAEGSFERIGSPIDFSVSLSNMRPEDSGTYRCSMIKEGPHGGERTPKKLTVVSVVEEMIGEEQETEVAPDVSPAGIGMASLTILGPSQLLFFLLKKQKLFSISAVGGPGLSTEPRIPEFTFTQITAGQTLVLNCTLTQMDLPASAKWYKDLGNGQKLIYRERDKFSRGARLVPGSKTDFSISLSNVGYDDNGTYYCSVVKKSLEKRESTVKKQVVVFVTVPPKVRLETSPPSPVQLNATVTVTCHAESFYPDGAKVDLFCKNTSGKGKTTATTLNSDGTYSRNSSMKFTATEKWNSSLFTCLVKHNSQAAIKATARLFIRTESSRQQSMLGLYLGLFLNKI</sequence>
<keyword evidence="1" id="KW-1015">Disulfide bond</keyword>
<dbReference type="SMART" id="SM00406">
    <property type="entry name" value="IGv"/>
    <property type="match status" value="1"/>
</dbReference>
<dbReference type="InterPro" id="IPR036179">
    <property type="entry name" value="Ig-like_dom_sf"/>
</dbReference>
<keyword evidence="6" id="KW-1185">Reference proteome</keyword>
<dbReference type="SMART" id="SM00407">
    <property type="entry name" value="IGc1"/>
    <property type="match status" value="1"/>
</dbReference>
<reference evidence="5 6" key="1">
    <citation type="journal article" date="2024" name="Proc. Natl. Acad. Sci. U.S.A.">
        <title>The genetic regulatory architecture and epigenomic basis for age-related changes in rattlesnake venom.</title>
        <authorList>
            <person name="Hogan M.P."/>
            <person name="Holding M.L."/>
            <person name="Nystrom G.S."/>
            <person name="Colston T.J."/>
            <person name="Bartlett D.A."/>
            <person name="Mason A.J."/>
            <person name="Ellsworth S.A."/>
            <person name="Rautsaw R.M."/>
            <person name="Lawrence K.C."/>
            <person name="Strickland J.L."/>
            <person name="He B."/>
            <person name="Fraser P."/>
            <person name="Margres M.J."/>
            <person name="Gilbert D.M."/>
            <person name="Gibbs H.L."/>
            <person name="Parkinson C.L."/>
            <person name="Rokyta D.R."/>
        </authorList>
    </citation>
    <scope>NUCLEOTIDE SEQUENCE [LARGE SCALE GENOMIC DNA]</scope>
    <source>
        <strain evidence="5">DRR0105</strain>
    </source>
</reference>
<comment type="caution">
    <text evidence="5">The sequence shown here is derived from an EMBL/GenBank/DDBJ whole genome shotgun (WGS) entry which is preliminary data.</text>
</comment>
<feature type="chain" id="PRO_5043754832" evidence="3">
    <location>
        <begin position="27"/>
        <end position="365"/>
    </location>
</feature>
<dbReference type="Pfam" id="PF07654">
    <property type="entry name" value="C1-set"/>
    <property type="match status" value="1"/>
</dbReference>
<keyword evidence="3" id="KW-0732">Signal</keyword>
<dbReference type="InterPro" id="IPR003597">
    <property type="entry name" value="Ig_C1-set"/>
</dbReference>
<dbReference type="InterPro" id="IPR007110">
    <property type="entry name" value="Ig-like_dom"/>
</dbReference>
<gene>
    <name evidence="5" type="ORF">NXF25_009791</name>
</gene>
<evidence type="ECO:0000313" key="5">
    <source>
        <dbReference type="EMBL" id="KAK9404964.1"/>
    </source>
</evidence>
<evidence type="ECO:0000256" key="1">
    <source>
        <dbReference type="ARBA" id="ARBA00023157"/>
    </source>
</evidence>
<accession>A0AAW1BS49</accession>
<dbReference type="Proteomes" id="UP001474421">
    <property type="component" value="Unassembled WGS sequence"/>
</dbReference>
<dbReference type="SMART" id="SM00409">
    <property type="entry name" value="IG"/>
    <property type="match status" value="3"/>
</dbReference>
<dbReference type="PROSITE" id="PS50835">
    <property type="entry name" value="IG_LIKE"/>
    <property type="match status" value="2"/>
</dbReference>
<evidence type="ECO:0000259" key="4">
    <source>
        <dbReference type="PROSITE" id="PS50835"/>
    </source>
</evidence>
<dbReference type="Gene3D" id="2.60.40.10">
    <property type="entry name" value="Immunoglobulins"/>
    <property type="match status" value="3"/>
</dbReference>
<feature type="domain" description="Ig-like" evidence="4">
    <location>
        <begin position="246"/>
        <end position="342"/>
    </location>
</feature>
<name>A0AAW1BS49_CROAD</name>
<dbReference type="EMBL" id="JAOTOJ010000003">
    <property type="protein sequence ID" value="KAK9404964.1"/>
    <property type="molecule type" value="Genomic_DNA"/>
</dbReference>
<organism evidence="5 6">
    <name type="scientific">Crotalus adamanteus</name>
    <name type="common">Eastern diamondback rattlesnake</name>
    <dbReference type="NCBI Taxonomy" id="8729"/>
    <lineage>
        <taxon>Eukaryota</taxon>
        <taxon>Metazoa</taxon>
        <taxon>Chordata</taxon>
        <taxon>Craniata</taxon>
        <taxon>Vertebrata</taxon>
        <taxon>Euteleostomi</taxon>
        <taxon>Lepidosauria</taxon>
        <taxon>Squamata</taxon>
        <taxon>Bifurcata</taxon>
        <taxon>Unidentata</taxon>
        <taxon>Episquamata</taxon>
        <taxon>Toxicofera</taxon>
        <taxon>Serpentes</taxon>
        <taxon>Colubroidea</taxon>
        <taxon>Viperidae</taxon>
        <taxon>Crotalinae</taxon>
        <taxon>Crotalus</taxon>
    </lineage>
</organism>
<dbReference type="AlphaFoldDB" id="A0AAW1BS49"/>
<feature type="domain" description="Ig-like" evidence="4">
    <location>
        <begin position="141"/>
        <end position="235"/>
    </location>
</feature>
<evidence type="ECO:0000313" key="6">
    <source>
        <dbReference type="Proteomes" id="UP001474421"/>
    </source>
</evidence>
<evidence type="ECO:0000256" key="2">
    <source>
        <dbReference type="ARBA" id="ARBA00023180"/>
    </source>
</evidence>
<proteinExistence type="predicted"/>
<dbReference type="SUPFAM" id="SSF48726">
    <property type="entry name" value="Immunoglobulin"/>
    <property type="match status" value="2"/>
</dbReference>
<dbReference type="InterPro" id="IPR003599">
    <property type="entry name" value="Ig_sub"/>
</dbReference>
<dbReference type="InterPro" id="IPR013106">
    <property type="entry name" value="Ig_V-set"/>
</dbReference>